<evidence type="ECO:0000256" key="1">
    <source>
        <dbReference type="ARBA" id="ARBA00006247"/>
    </source>
</evidence>
<dbReference type="Pfam" id="PF07687">
    <property type="entry name" value="M20_dimer"/>
    <property type="match status" value="1"/>
</dbReference>
<sequence>MSSNFQPGCITGLFRPFHENQFWLSSEALPPYTPQVDKVSDVASTVDHVLDNIDRELRCVSLQIHSHPELGFHENFAHDTLTKFLSKYDFKITKHYLGLQTAFRAEFTHGTGGRVIGINAEMDALPNGHSCGHNLIAASGVGVAVAIKAALITHDIPGKVVVIGTPAEEGGGGKIILLERGGMKDLDAVIMCHPSQGPARAVNVGSSTARQSLDVEYFGQSAHAAEAPWEGVNALDASFIAYSAISALRQQMKPTHRVHGIVSGRDWSPNVIPDYAKMQFYVRAPTKDEMDAFTERVKACLESGALATGCRMEITYGTGYYELHQNNTLGEAFAEISESYGLTAAHEDTSASTDFGNVTHELPALHPIFAIPAEKSNHSPQFAEAAATEEAHAAMLAISKVLAVLGCKFLQDSEFASEVKSMMTFVDADRPVCDLL</sequence>
<dbReference type="InterPro" id="IPR036264">
    <property type="entry name" value="Bact_exopeptidase_dim_dom"/>
</dbReference>
<dbReference type="EMBL" id="KN881618">
    <property type="protein sequence ID" value="KIY53350.1"/>
    <property type="molecule type" value="Genomic_DNA"/>
</dbReference>
<dbReference type="InterPro" id="IPR052030">
    <property type="entry name" value="Peptidase_M20/M20A_hydrolases"/>
</dbReference>
<feature type="domain" description="Peptidase M20 dimerisation" evidence="3">
    <location>
        <begin position="214"/>
        <end position="305"/>
    </location>
</feature>
<dbReference type="NCBIfam" id="TIGR01891">
    <property type="entry name" value="amidohydrolases"/>
    <property type="match status" value="1"/>
</dbReference>
<keyword evidence="5" id="KW-1185">Reference proteome</keyword>
<evidence type="ECO:0000313" key="5">
    <source>
        <dbReference type="Proteomes" id="UP000054144"/>
    </source>
</evidence>
<name>A0A0D7ANA9_9AGAR</name>
<organism evidence="4 5">
    <name type="scientific">Fistulina hepatica ATCC 64428</name>
    <dbReference type="NCBI Taxonomy" id="1128425"/>
    <lineage>
        <taxon>Eukaryota</taxon>
        <taxon>Fungi</taxon>
        <taxon>Dikarya</taxon>
        <taxon>Basidiomycota</taxon>
        <taxon>Agaricomycotina</taxon>
        <taxon>Agaricomycetes</taxon>
        <taxon>Agaricomycetidae</taxon>
        <taxon>Agaricales</taxon>
        <taxon>Fistulinaceae</taxon>
        <taxon>Fistulina</taxon>
    </lineage>
</organism>
<dbReference type="CDD" id="cd03887">
    <property type="entry name" value="M20_Acy1L2"/>
    <property type="match status" value="1"/>
</dbReference>
<comment type="similarity">
    <text evidence="1 2">Belongs to the peptidase M20A family.</text>
</comment>
<dbReference type="PANTHER" id="PTHR30575:SF0">
    <property type="entry name" value="XAA-ARG DIPEPTIDASE"/>
    <property type="match status" value="1"/>
</dbReference>
<evidence type="ECO:0000313" key="4">
    <source>
        <dbReference type="EMBL" id="KIY53350.1"/>
    </source>
</evidence>
<dbReference type="SUPFAM" id="SSF53187">
    <property type="entry name" value="Zn-dependent exopeptidases"/>
    <property type="match status" value="1"/>
</dbReference>
<dbReference type="GO" id="GO:0016805">
    <property type="term" value="F:dipeptidase activity"/>
    <property type="evidence" value="ECO:0007669"/>
    <property type="project" value="InterPro"/>
</dbReference>
<dbReference type="FunFam" id="3.30.70.360:FF:000004">
    <property type="entry name" value="Peptidase M20 domain-containing protein 2"/>
    <property type="match status" value="1"/>
</dbReference>
<dbReference type="PIRSF" id="PIRSF037226">
    <property type="entry name" value="Amidohydrolase_ACY1L2_prd"/>
    <property type="match status" value="1"/>
</dbReference>
<reference evidence="4 5" key="1">
    <citation type="journal article" date="2015" name="Fungal Genet. Biol.">
        <title>Evolution of novel wood decay mechanisms in Agaricales revealed by the genome sequences of Fistulina hepatica and Cylindrobasidium torrendii.</title>
        <authorList>
            <person name="Floudas D."/>
            <person name="Held B.W."/>
            <person name="Riley R."/>
            <person name="Nagy L.G."/>
            <person name="Koehler G."/>
            <person name="Ransdell A.S."/>
            <person name="Younus H."/>
            <person name="Chow J."/>
            <person name="Chiniquy J."/>
            <person name="Lipzen A."/>
            <person name="Tritt A."/>
            <person name="Sun H."/>
            <person name="Haridas S."/>
            <person name="LaButti K."/>
            <person name="Ohm R.A."/>
            <person name="Kues U."/>
            <person name="Blanchette R.A."/>
            <person name="Grigoriev I.V."/>
            <person name="Minto R.E."/>
            <person name="Hibbett D.S."/>
        </authorList>
    </citation>
    <scope>NUCLEOTIDE SEQUENCE [LARGE SCALE GENOMIC DNA]</scope>
    <source>
        <strain evidence="4 5">ATCC 64428</strain>
    </source>
</reference>
<protein>
    <recommendedName>
        <fullName evidence="2">Peptidase M20 domain-containing protein 2</fullName>
    </recommendedName>
</protein>
<proteinExistence type="inferred from homology"/>
<dbReference type="Proteomes" id="UP000054144">
    <property type="component" value="Unassembled WGS sequence"/>
</dbReference>
<dbReference type="OrthoDB" id="6119954at2759"/>
<gene>
    <name evidence="4" type="ORF">FISHEDRAFT_63374</name>
</gene>
<dbReference type="Gene3D" id="3.40.630.10">
    <property type="entry name" value="Zn peptidases"/>
    <property type="match status" value="1"/>
</dbReference>
<dbReference type="SUPFAM" id="SSF55031">
    <property type="entry name" value="Bacterial exopeptidase dimerisation domain"/>
    <property type="match status" value="1"/>
</dbReference>
<dbReference type="InterPro" id="IPR017439">
    <property type="entry name" value="Amidohydrolase"/>
</dbReference>
<dbReference type="PANTHER" id="PTHR30575">
    <property type="entry name" value="PEPTIDASE M20"/>
    <property type="match status" value="1"/>
</dbReference>
<dbReference type="Pfam" id="PF01546">
    <property type="entry name" value="Peptidase_M20"/>
    <property type="match status" value="1"/>
</dbReference>
<dbReference type="InterPro" id="IPR017144">
    <property type="entry name" value="Xaa-Arg_dipeptidase"/>
</dbReference>
<dbReference type="InterPro" id="IPR002933">
    <property type="entry name" value="Peptidase_M20"/>
</dbReference>
<evidence type="ECO:0000256" key="2">
    <source>
        <dbReference type="PIRNR" id="PIRNR037226"/>
    </source>
</evidence>
<dbReference type="Gene3D" id="3.30.70.360">
    <property type="match status" value="1"/>
</dbReference>
<dbReference type="InterPro" id="IPR011650">
    <property type="entry name" value="Peptidase_M20_dimer"/>
</dbReference>
<accession>A0A0D7ANA9</accession>
<dbReference type="AlphaFoldDB" id="A0A0D7ANA9"/>
<evidence type="ECO:0000259" key="3">
    <source>
        <dbReference type="Pfam" id="PF07687"/>
    </source>
</evidence>